<proteinExistence type="inferred from homology"/>
<evidence type="ECO:0000256" key="2">
    <source>
        <dbReference type="ARBA" id="ARBA00006576"/>
    </source>
</evidence>
<dbReference type="Proteomes" id="UP000188276">
    <property type="component" value="Unassembled WGS sequence"/>
</dbReference>
<comment type="cofactor">
    <cofactor evidence="1">
        <name>Zn(2+)</name>
        <dbReference type="ChEBI" id="CHEBI:29105"/>
    </cofactor>
</comment>
<dbReference type="Gene3D" id="3.40.140.10">
    <property type="entry name" value="Cytidine Deaminase, domain 2"/>
    <property type="match status" value="1"/>
</dbReference>
<name>A0A1R4LJ60_VIBR1</name>
<keyword evidence="8" id="KW-1185">Reference proteome</keyword>
<keyword evidence="5" id="KW-0862">Zinc</keyword>
<dbReference type="CDD" id="cd01286">
    <property type="entry name" value="deoxycytidylate_deaminase"/>
    <property type="match status" value="1"/>
</dbReference>
<feature type="domain" description="CMP/dCMP-type deaminase" evidence="6">
    <location>
        <begin position="223"/>
        <end position="425"/>
    </location>
</feature>
<dbReference type="PROSITE" id="PS51747">
    <property type="entry name" value="CYT_DCMP_DEAMINASES_2"/>
    <property type="match status" value="1"/>
</dbReference>
<dbReference type="GO" id="GO:0008270">
    <property type="term" value="F:zinc ion binding"/>
    <property type="evidence" value="ECO:0007669"/>
    <property type="project" value="InterPro"/>
</dbReference>
<dbReference type="RefSeq" id="WP_077335528.1">
    <property type="nucleotide sequence ID" value="NZ_FULE01000026.1"/>
</dbReference>
<evidence type="ECO:0000256" key="1">
    <source>
        <dbReference type="ARBA" id="ARBA00001947"/>
    </source>
</evidence>
<dbReference type="InterPro" id="IPR016192">
    <property type="entry name" value="APOBEC/CMP_deaminase_Zn-bd"/>
</dbReference>
<dbReference type="PANTHER" id="PTHR11086">
    <property type="entry name" value="DEOXYCYTIDYLATE DEAMINASE-RELATED"/>
    <property type="match status" value="1"/>
</dbReference>
<dbReference type="Pfam" id="PF00383">
    <property type="entry name" value="dCMP_cyt_deam_1"/>
    <property type="match status" value="1"/>
</dbReference>
<reference evidence="8" key="1">
    <citation type="submission" date="2017-02" db="EMBL/GenBank/DDBJ databases">
        <authorList>
            <person name="Rodrigo-Torres L."/>
            <person name="Arahal R.D."/>
            <person name="Lucena T."/>
        </authorList>
    </citation>
    <scope>NUCLEOTIDE SEQUENCE [LARGE SCALE GENOMIC DNA]</scope>
    <source>
        <strain evidence="8">CECT 7878</strain>
    </source>
</reference>
<protein>
    <recommendedName>
        <fullName evidence="6">CMP/dCMP-type deaminase domain-containing protein</fullName>
    </recommendedName>
</protein>
<dbReference type="PANTHER" id="PTHR11086:SF18">
    <property type="entry name" value="DEOXYCYTIDYLATE DEAMINASE"/>
    <property type="match status" value="1"/>
</dbReference>
<dbReference type="InterPro" id="IPR002125">
    <property type="entry name" value="CMP_dCMP_dom"/>
</dbReference>
<dbReference type="PROSITE" id="PS00903">
    <property type="entry name" value="CYT_DCMP_DEAMINASES_1"/>
    <property type="match status" value="1"/>
</dbReference>
<dbReference type="InterPro" id="IPR016193">
    <property type="entry name" value="Cytidine_deaminase-like"/>
</dbReference>
<evidence type="ECO:0000256" key="4">
    <source>
        <dbReference type="ARBA" id="ARBA00022801"/>
    </source>
</evidence>
<keyword evidence="4" id="KW-0378">Hydrolase</keyword>
<dbReference type="SUPFAM" id="SSF53927">
    <property type="entry name" value="Cytidine deaminase-like"/>
    <property type="match status" value="1"/>
</dbReference>
<dbReference type="GO" id="GO:0005737">
    <property type="term" value="C:cytoplasm"/>
    <property type="evidence" value="ECO:0007669"/>
    <property type="project" value="TreeGrafter"/>
</dbReference>
<evidence type="ECO:0000313" key="7">
    <source>
        <dbReference type="EMBL" id="SJN56555.1"/>
    </source>
</evidence>
<accession>A0A1R4LJ60</accession>
<dbReference type="EMBL" id="FULE01000026">
    <property type="protein sequence ID" value="SJN56555.1"/>
    <property type="molecule type" value="Genomic_DNA"/>
</dbReference>
<dbReference type="InterPro" id="IPR035105">
    <property type="entry name" value="Deoxycytidylate_deaminase_dom"/>
</dbReference>
<evidence type="ECO:0000313" key="8">
    <source>
        <dbReference type="Proteomes" id="UP000188276"/>
    </source>
</evidence>
<evidence type="ECO:0000256" key="3">
    <source>
        <dbReference type="ARBA" id="ARBA00022723"/>
    </source>
</evidence>
<gene>
    <name evidence="7" type="ORF">VR7878_01835</name>
</gene>
<dbReference type="OrthoDB" id="9788517at2"/>
<evidence type="ECO:0000259" key="6">
    <source>
        <dbReference type="PROSITE" id="PS51747"/>
    </source>
</evidence>
<dbReference type="Gene3D" id="3.40.50.300">
    <property type="entry name" value="P-loop containing nucleotide triphosphate hydrolases"/>
    <property type="match status" value="1"/>
</dbReference>
<evidence type="ECO:0000256" key="5">
    <source>
        <dbReference type="ARBA" id="ARBA00022833"/>
    </source>
</evidence>
<organism evidence="7 8">
    <name type="scientific">Vibrio ruber (strain DSM 16370 / JCM 11486 / BCRC 17186 / CECT 7878 / LMG 23124 / VR1)</name>
    <dbReference type="NCBI Taxonomy" id="1123498"/>
    <lineage>
        <taxon>Bacteria</taxon>
        <taxon>Pseudomonadati</taxon>
        <taxon>Pseudomonadota</taxon>
        <taxon>Gammaproteobacteria</taxon>
        <taxon>Vibrionales</taxon>
        <taxon>Vibrionaceae</taxon>
        <taxon>Vibrio</taxon>
    </lineage>
</organism>
<dbReference type="GO" id="GO:0004132">
    <property type="term" value="F:dCMP deaminase activity"/>
    <property type="evidence" value="ECO:0007669"/>
    <property type="project" value="TreeGrafter"/>
</dbReference>
<comment type="similarity">
    <text evidence="2">Belongs to the cytidine and deoxycytidylate deaminase family.</text>
</comment>
<dbReference type="InterPro" id="IPR015517">
    <property type="entry name" value="dCMP_deaminase-rel"/>
</dbReference>
<dbReference type="NCBIfam" id="NF041025">
    <property type="entry name" value="antiphage_deaminase"/>
    <property type="match status" value="1"/>
</dbReference>
<dbReference type="InterPro" id="IPR027417">
    <property type="entry name" value="P-loop_NTPase"/>
</dbReference>
<dbReference type="AlphaFoldDB" id="A0A1R4LJ60"/>
<keyword evidence="3" id="KW-0479">Metal-binding</keyword>
<dbReference type="STRING" id="1123498.VR7878_01835"/>
<sequence>MEEPSEIVIALVSAVGSDLNRFVNFIKEELELYDFKAKEIRISQEVLFSLNPPNENLTKLETINHFMSIGNDYRQVSQHNGALAYSAIAEIAKYRTEILGDDEARPIDKQAWIIRSLKHPEEVKVLRDTYGNNLFLIGIHASEEMRFQTLKNKKKKSDSDEFIKKLIIRDTEEGPSNGHGQHTRDTFHLSDFFINEDPNLDRNKADIERILKLIFDNPYLTPTFDEYAMYMAFSASTRSADLSRQVGAVLAKDCNIISTGANDVPRAGGGLYWPTLDENNIQIADVLDGRDYMRGYDANKNAIQELIDNIVAHLDLHKLEDNQSQTDNNNLKENIENQLIKTKIKDITEYGRVVHAEMEAILSCGRSNNSTIGTTLYCTTFPCHNCAKHIIAAGIMRVVYVEPYSKSKAFEFHHDSIAESGIDGKVTFEPFVGVGPRSFLNVFSMTLGNGRNIRRKDTQGKTIDWSKESAKLRLTSDEFKYIKQETIASVATSKHREMYKNHMGLSKK</sequence>